<evidence type="ECO:0000313" key="2">
    <source>
        <dbReference type="EMBL" id="KAG9979249.1"/>
    </source>
</evidence>
<reference evidence="2" key="2">
    <citation type="submission" date="2021-08" db="EMBL/GenBank/DDBJ databases">
        <authorList>
            <person name="Gostincar C."/>
            <person name="Sun X."/>
            <person name="Song Z."/>
            <person name="Gunde-Cimerman N."/>
        </authorList>
    </citation>
    <scope>NUCLEOTIDE SEQUENCE</scope>
    <source>
        <strain evidence="2">EXF-9298</strain>
    </source>
</reference>
<evidence type="ECO:0000256" key="1">
    <source>
        <dbReference type="SAM" id="Phobius"/>
    </source>
</evidence>
<dbReference type="Proteomes" id="UP000729357">
    <property type="component" value="Unassembled WGS sequence"/>
</dbReference>
<dbReference type="AlphaFoldDB" id="A0A9P8FQ85"/>
<comment type="caution">
    <text evidence="2">The sequence shown here is derived from an EMBL/GenBank/DDBJ whole genome shotgun (WGS) entry which is preliminary data.</text>
</comment>
<feature type="non-terminal residue" evidence="2">
    <location>
        <position position="1"/>
    </location>
</feature>
<sequence length="403" mass="46388">MVTDPSCFAAEILTSIAMLADVEDLTTFRMVCKLFHDAAAKCMADLLLMSANPKVGPYIRRLGFNSILLPLPSSIRAHETGLDGQALVFRAAARHEQFVCLENGIFEQQLMLVLHNLKVWDSHLINVHVYCNQGPYHGWGWQSLLPKHDPTPLEVFRTSPPSLERGAMHEITAAFTHAVLLTNYPIRDLQLSKNLWGDLLCRRFAASFDGHLRGRHDTLHYVPETKRLEIRSGVTLGIINDFQAFTSWLPRNSVSTLILRDITTYWEGKLDTFLTHNPQLKHLELHSCQFRGLEWSEIFTKLIVDNHDDEPLQQLGYCCFTDLRLQEPEIYTRLQHLGHLLHNSEQHPLHIIATTIVELMYGTKQHGFFILFMICFIILCLFRDWQTLRGIRVPLFCQTRAIR</sequence>
<keyword evidence="1" id="KW-0812">Transmembrane</keyword>
<feature type="transmembrane region" description="Helical" evidence="1">
    <location>
        <begin position="366"/>
        <end position="382"/>
    </location>
</feature>
<protein>
    <recommendedName>
        <fullName evidence="4">F-box domain-containing protein</fullName>
    </recommendedName>
</protein>
<proteinExistence type="predicted"/>
<keyword evidence="1" id="KW-1133">Transmembrane helix</keyword>
<accession>A0A9P8FQ85</accession>
<organism evidence="2 3">
    <name type="scientific">Aureobasidium melanogenum</name>
    <name type="common">Aureobasidium pullulans var. melanogenum</name>
    <dbReference type="NCBI Taxonomy" id="46634"/>
    <lineage>
        <taxon>Eukaryota</taxon>
        <taxon>Fungi</taxon>
        <taxon>Dikarya</taxon>
        <taxon>Ascomycota</taxon>
        <taxon>Pezizomycotina</taxon>
        <taxon>Dothideomycetes</taxon>
        <taxon>Dothideomycetidae</taxon>
        <taxon>Dothideales</taxon>
        <taxon>Saccotheciaceae</taxon>
        <taxon>Aureobasidium</taxon>
    </lineage>
</organism>
<keyword evidence="1" id="KW-0472">Membrane</keyword>
<evidence type="ECO:0008006" key="4">
    <source>
        <dbReference type="Google" id="ProtNLM"/>
    </source>
</evidence>
<dbReference type="EMBL" id="JAHFXS010001159">
    <property type="protein sequence ID" value="KAG9979249.1"/>
    <property type="molecule type" value="Genomic_DNA"/>
</dbReference>
<keyword evidence="3" id="KW-1185">Reference proteome</keyword>
<gene>
    <name evidence="2" type="ORF">KCU98_g8900</name>
</gene>
<name>A0A9P8FQ85_AURME</name>
<reference evidence="2" key="1">
    <citation type="journal article" date="2021" name="J Fungi (Basel)">
        <title>Virulence traits and population genomics of the black yeast Aureobasidium melanogenum.</title>
        <authorList>
            <person name="Cernosa A."/>
            <person name="Sun X."/>
            <person name="Gostincar C."/>
            <person name="Fang C."/>
            <person name="Gunde-Cimerman N."/>
            <person name="Song Z."/>
        </authorList>
    </citation>
    <scope>NUCLEOTIDE SEQUENCE</scope>
    <source>
        <strain evidence="2">EXF-9298</strain>
    </source>
</reference>
<evidence type="ECO:0000313" key="3">
    <source>
        <dbReference type="Proteomes" id="UP000729357"/>
    </source>
</evidence>